<evidence type="ECO:0000256" key="11">
    <source>
        <dbReference type="ARBA" id="ARBA00025912"/>
    </source>
</evidence>
<dbReference type="GO" id="GO:0046872">
    <property type="term" value="F:metal ion binding"/>
    <property type="evidence" value="ECO:0007669"/>
    <property type="project" value="UniProtKB-KW"/>
</dbReference>
<dbReference type="InParanoid" id="A0A3M0CDF9"/>
<dbReference type="Gene3D" id="1.20.1300.10">
    <property type="entry name" value="Fumarate reductase/succinate dehydrogenase, transmembrane subunit"/>
    <property type="match status" value="1"/>
</dbReference>
<dbReference type="Proteomes" id="UP000271227">
    <property type="component" value="Unassembled WGS sequence"/>
</dbReference>
<dbReference type="PANTHER" id="PTHR10978:SF5">
    <property type="entry name" value="SUCCINATE DEHYDROGENASE CYTOCHROME B560 SUBUNIT, MITOCHONDRIAL"/>
    <property type="match status" value="1"/>
</dbReference>
<reference evidence="14 15" key="1">
    <citation type="submission" date="2018-10" db="EMBL/GenBank/DDBJ databases">
        <title>Genomic Encyclopedia of Archaeal and Bacterial Type Strains, Phase II (KMG-II): from individual species to whole genera.</title>
        <authorList>
            <person name="Goeker M."/>
        </authorList>
    </citation>
    <scope>NUCLEOTIDE SEQUENCE [LARGE SCALE GENOMIC DNA]</scope>
    <source>
        <strain evidence="14 15">DSM 25217</strain>
    </source>
</reference>
<dbReference type="PANTHER" id="PTHR10978">
    <property type="entry name" value="SUCCINATE DEHYDROGENASE CYTOCHROME B560 SUBUNIT"/>
    <property type="match status" value="1"/>
</dbReference>
<gene>
    <name evidence="14" type="ORF">BXY39_1879</name>
</gene>
<feature type="transmembrane region" description="Helical" evidence="13">
    <location>
        <begin position="30"/>
        <end position="50"/>
    </location>
</feature>
<dbReference type="FunCoup" id="A0A3M0CDF9">
    <property type="interactions" value="148"/>
</dbReference>
<protein>
    <recommendedName>
        <fullName evidence="4">Succinate dehydrogenase cytochrome b556 subunit</fullName>
    </recommendedName>
</protein>
<keyword evidence="8 13" id="KW-1133">Transmembrane helix</keyword>
<evidence type="ECO:0000256" key="8">
    <source>
        <dbReference type="ARBA" id="ARBA00022989"/>
    </source>
</evidence>
<sequence length="136" mass="15111">MAQAKPVQVKRPLSPHLDVYRWRPHMLVSILHRMTGVALAVGAVLLTWWLTAMATGHDSFNMVQSLFGTWAGRVVLFGITFSLMQHMASGVRHLITDAGNMYDLKINRLSARLTLVFSSLATVGVWVAAYMVMGEI</sequence>
<evidence type="ECO:0000256" key="2">
    <source>
        <dbReference type="ARBA" id="ARBA00004141"/>
    </source>
</evidence>
<dbReference type="GO" id="GO:0006099">
    <property type="term" value="P:tricarboxylic acid cycle"/>
    <property type="evidence" value="ECO:0007669"/>
    <property type="project" value="InterPro"/>
</dbReference>
<evidence type="ECO:0000313" key="14">
    <source>
        <dbReference type="EMBL" id="RMB07788.1"/>
    </source>
</evidence>
<evidence type="ECO:0000256" key="5">
    <source>
        <dbReference type="ARBA" id="ARBA00022617"/>
    </source>
</evidence>
<proteinExistence type="inferred from homology"/>
<name>A0A3M0CDF9_9PROT</name>
<dbReference type="NCBIfam" id="TIGR02970">
    <property type="entry name" value="succ_dehyd_cytB"/>
    <property type="match status" value="1"/>
</dbReference>
<feature type="transmembrane region" description="Helical" evidence="13">
    <location>
        <begin position="109"/>
        <end position="133"/>
    </location>
</feature>
<dbReference type="SUPFAM" id="SSF81343">
    <property type="entry name" value="Fumarate reductase respiratory complex transmembrane subunits"/>
    <property type="match status" value="1"/>
</dbReference>
<keyword evidence="6 13" id="KW-0812">Transmembrane</keyword>
<dbReference type="Pfam" id="PF01127">
    <property type="entry name" value="Sdh_cyt"/>
    <property type="match status" value="1"/>
</dbReference>
<keyword evidence="7 12" id="KW-0479">Metal-binding</keyword>
<evidence type="ECO:0000256" key="6">
    <source>
        <dbReference type="ARBA" id="ARBA00022692"/>
    </source>
</evidence>
<evidence type="ECO:0000256" key="12">
    <source>
        <dbReference type="PIRSR" id="PIRSR000178-1"/>
    </source>
</evidence>
<evidence type="ECO:0000256" key="9">
    <source>
        <dbReference type="ARBA" id="ARBA00023004"/>
    </source>
</evidence>
<keyword evidence="9 12" id="KW-0408">Iron</keyword>
<evidence type="ECO:0000313" key="15">
    <source>
        <dbReference type="Proteomes" id="UP000271227"/>
    </source>
</evidence>
<accession>A0A3M0CDF9</accession>
<dbReference type="GO" id="GO:0009055">
    <property type="term" value="F:electron transfer activity"/>
    <property type="evidence" value="ECO:0007669"/>
    <property type="project" value="InterPro"/>
</dbReference>
<dbReference type="EMBL" id="REFR01000011">
    <property type="protein sequence ID" value="RMB07788.1"/>
    <property type="molecule type" value="Genomic_DNA"/>
</dbReference>
<dbReference type="AlphaFoldDB" id="A0A3M0CDF9"/>
<dbReference type="CDD" id="cd03499">
    <property type="entry name" value="SQR_TypeC_SdhC"/>
    <property type="match status" value="1"/>
</dbReference>
<dbReference type="OrthoDB" id="9799441at2"/>
<evidence type="ECO:0000256" key="13">
    <source>
        <dbReference type="SAM" id="Phobius"/>
    </source>
</evidence>
<comment type="cofactor">
    <cofactor evidence="12">
        <name>heme</name>
        <dbReference type="ChEBI" id="CHEBI:30413"/>
    </cofactor>
    <text evidence="12">The heme is bound between the two transmembrane subunits.</text>
</comment>
<dbReference type="InterPro" id="IPR018495">
    <property type="entry name" value="Succ_DH_cyt_bsu_CS"/>
</dbReference>
<evidence type="ECO:0000256" key="3">
    <source>
        <dbReference type="ARBA" id="ARBA00007244"/>
    </source>
</evidence>
<comment type="caution">
    <text evidence="14">The sequence shown here is derived from an EMBL/GenBank/DDBJ whole genome shotgun (WGS) entry which is preliminary data.</text>
</comment>
<keyword evidence="15" id="KW-1185">Reference proteome</keyword>
<organism evidence="14 15">
    <name type="scientific">Eilatimonas milleporae</name>
    <dbReference type="NCBI Taxonomy" id="911205"/>
    <lineage>
        <taxon>Bacteria</taxon>
        <taxon>Pseudomonadati</taxon>
        <taxon>Pseudomonadota</taxon>
        <taxon>Alphaproteobacteria</taxon>
        <taxon>Kordiimonadales</taxon>
        <taxon>Kordiimonadaceae</taxon>
        <taxon>Eilatimonas</taxon>
    </lineage>
</organism>
<evidence type="ECO:0000256" key="7">
    <source>
        <dbReference type="ARBA" id="ARBA00022723"/>
    </source>
</evidence>
<dbReference type="GO" id="GO:0016020">
    <property type="term" value="C:membrane"/>
    <property type="evidence" value="ECO:0007669"/>
    <property type="project" value="UniProtKB-SubCell"/>
</dbReference>
<feature type="binding site" description="axial binding residue" evidence="12">
    <location>
        <position position="86"/>
    </location>
    <ligand>
        <name>heme</name>
        <dbReference type="ChEBI" id="CHEBI:30413"/>
        <note>ligand shared with second transmembrane subunit</note>
    </ligand>
    <ligandPart>
        <name>Fe</name>
        <dbReference type="ChEBI" id="CHEBI:18248"/>
    </ligandPart>
</feature>
<dbReference type="RefSeq" id="WP_121938579.1">
    <property type="nucleotide sequence ID" value="NZ_REFR01000011.1"/>
</dbReference>
<keyword evidence="10 13" id="KW-0472">Membrane</keyword>
<dbReference type="PIRSF" id="PIRSF000178">
    <property type="entry name" value="SDH_cyt_b560"/>
    <property type="match status" value="1"/>
</dbReference>
<comment type="function">
    <text evidence="1">Membrane-anchoring subunit of succinate dehydrogenase (SDH).</text>
</comment>
<evidence type="ECO:0000256" key="1">
    <source>
        <dbReference type="ARBA" id="ARBA00004050"/>
    </source>
</evidence>
<comment type="subcellular location">
    <subcellularLocation>
        <location evidence="2">Membrane</location>
        <topology evidence="2">Multi-pass membrane protein</topology>
    </subcellularLocation>
</comment>
<dbReference type="InterPro" id="IPR014314">
    <property type="entry name" value="Succ_DH_cytb556"/>
</dbReference>
<evidence type="ECO:0000256" key="10">
    <source>
        <dbReference type="ARBA" id="ARBA00023136"/>
    </source>
</evidence>
<feature type="transmembrane region" description="Helical" evidence="13">
    <location>
        <begin position="70"/>
        <end position="88"/>
    </location>
</feature>
<comment type="similarity">
    <text evidence="3">Belongs to the cytochrome b560 family.</text>
</comment>
<evidence type="ECO:0000256" key="4">
    <source>
        <dbReference type="ARBA" id="ARBA00020076"/>
    </source>
</evidence>
<dbReference type="InterPro" id="IPR000701">
    <property type="entry name" value="SuccDH_FuR_B_TM-su"/>
</dbReference>
<dbReference type="PROSITE" id="PS01000">
    <property type="entry name" value="SDH_CYT_1"/>
    <property type="match status" value="1"/>
</dbReference>
<comment type="subunit">
    <text evidence="11">Part of an enzyme complex containing four subunits: a flavoprotein, an iron-sulfur protein, plus two membrane-anchoring proteins, SdhC and SdhD. The complex can form homotrimers.</text>
</comment>
<keyword evidence="5 12" id="KW-0349">Heme</keyword>
<dbReference type="InterPro" id="IPR034804">
    <property type="entry name" value="SQR/QFR_C/D"/>
</dbReference>